<evidence type="ECO:0000313" key="3">
    <source>
        <dbReference type="Proteomes" id="UP000239001"/>
    </source>
</evidence>
<dbReference type="Pfam" id="PF07561">
    <property type="entry name" value="DUF1540"/>
    <property type="match status" value="2"/>
</dbReference>
<organism evidence="2 3">
    <name type="scientific">Aphanothece hegewaldii CCALA 016</name>
    <dbReference type="NCBI Taxonomy" id="2107694"/>
    <lineage>
        <taxon>Bacteria</taxon>
        <taxon>Bacillati</taxon>
        <taxon>Cyanobacteriota</taxon>
        <taxon>Cyanophyceae</taxon>
        <taxon>Oscillatoriophycideae</taxon>
        <taxon>Chroococcales</taxon>
        <taxon>Aphanothecaceae</taxon>
        <taxon>Aphanothece</taxon>
    </lineage>
</organism>
<feature type="domain" description="DUF1540" evidence="1">
    <location>
        <begin position="22"/>
        <end position="51"/>
    </location>
</feature>
<reference evidence="2 3" key="1">
    <citation type="submission" date="2018-03" db="EMBL/GenBank/DDBJ databases">
        <title>The ancient ancestry and fast evolution of plastids.</title>
        <authorList>
            <person name="Moore K.R."/>
            <person name="Magnabosco C."/>
            <person name="Momper L."/>
            <person name="Gold D.A."/>
            <person name="Bosak T."/>
            <person name="Fournier G.P."/>
        </authorList>
    </citation>
    <scope>NUCLEOTIDE SEQUENCE [LARGE SCALE GENOMIC DNA]</scope>
    <source>
        <strain evidence="2 3">CCALA 016</strain>
    </source>
</reference>
<keyword evidence="3" id="KW-1185">Reference proteome</keyword>
<evidence type="ECO:0000313" key="2">
    <source>
        <dbReference type="EMBL" id="PSF37327.1"/>
    </source>
</evidence>
<dbReference type="RefSeq" id="WP_106457015.1">
    <property type="nucleotide sequence ID" value="NZ_PXOH01000010.1"/>
</dbReference>
<gene>
    <name evidence="2" type="ORF">C7H19_11070</name>
</gene>
<dbReference type="AlphaFoldDB" id="A0A2T1LY69"/>
<dbReference type="EMBL" id="PXOH01000010">
    <property type="protein sequence ID" value="PSF37327.1"/>
    <property type="molecule type" value="Genomic_DNA"/>
</dbReference>
<sequence>MANGSKRPSAREDYMDLGFVCQCNAINCTYNHEQQCNAGAIKVTFENGLAECYTYTQKKRKVKQVGIEVGEVSQCDVIDCTYNHGQKCMAETIIVITLDDVARCVTYSL</sequence>
<protein>
    <recommendedName>
        <fullName evidence="1">DUF1540 domain-containing protein</fullName>
    </recommendedName>
</protein>
<feature type="domain" description="DUF1540" evidence="1">
    <location>
        <begin position="74"/>
        <end position="95"/>
    </location>
</feature>
<reference evidence="2 3" key="2">
    <citation type="submission" date="2018-03" db="EMBL/GenBank/DDBJ databases">
        <authorList>
            <person name="Keele B.F."/>
        </authorList>
    </citation>
    <scope>NUCLEOTIDE SEQUENCE [LARGE SCALE GENOMIC DNA]</scope>
    <source>
        <strain evidence="2 3">CCALA 016</strain>
    </source>
</reference>
<accession>A0A2T1LY69</accession>
<dbReference type="Proteomes" id="UP000239001">
    <property type="component" value="Unassembled WGS sequence"/>
</dbReference>
<name>A0A2T1LY69_9CHRO</name>
<evidence type="ECO:0000259" key="1">
    <source>
        <dbReference type="Pfam" id="PF07561"/>
    </source>
</evidence>
<comment type="caution">
    <text evidence="2">The sequence shown here is derived from an EMBL/GenBank/DDBJ whole genome shotgun (WGS) entry which is preliminary data.</text>
</comment>
<dbReference type="OrthoDB" id="9792226at2"/>
<proteinExistence type="predicted"/>
<dbReference type="InterPro" id="IPR011437">
    <property type="entry name" value="DUF1540"/>
</dbReference>